<dbReference type="RefSeq" id="WP_118643369.1">
    <property type="nucleotide sequence ID" value="NZ_CP060635.1"/>
</dbReference>
<evidence type="ECO:0000313" key="2">
    <source>
        <dbReference type="Proteomes" id="UP000515860"/>
    </source>
</evidence>
<dbReference type="PANTHER" id="PTHR35787">
    <property type="entry name" value="GLYCEROL UPTAKE OPERON ANTITERMINATOR REGULATORY PROTEIN"/>
    <property type="match status" value="1"/>
</dbReference>
<accession>A0A7G9G8L6</accession>
<dbReference type="GO" id="GO:0006071">
    <property type="term" value="P:glycerol metabolic process"/>
    <property type="evidence" value="ECO:0007669"/>
    <property type="project" value="InterPro"/>
</dbReference>
<dbReference type="PANTHER" id="PTHR35787:SF1">
    <property type="entry name" value="GLYCEROL UPTAKE OPERON ANTITERMINATOR REGULATORY PROTEIN"/>
    <property type="match status" value="1"/>
</dbReference>
<organism evidence="1 2">
    <name type="scientific">Wansuia hejianensis</name>
    <dbReference type="NCBI Taxonomy" id="2763667"/>
    <lineage>
        <taxon>Bacteria</taxon>
        <taxon>Bacillati</taxon>
        <taxon>Bacillota</taxon>
        <taxon>Clostridia</taxon>
        <taxon>Lachnospirales</taxon>
        <taxon>Lachnospiraceae</taxon>
        <taxon>Wansuia</taxon>
    </lineage>
</organism>
<name>A0A7G9G8L6_9FIRM</name>
<dbReference type="AlphaFoldDB" id="A0A7G9G8L6"/>
<sequence>MHQSFYDMIEQNPVIAAIKNDEGLEKCCGLEDIRVVFILYGNICTIPAIVHRLKKAQKVAMVHLDLITGLGPKEVSVDFIRNSTEADGIISTRPAIIRRACELDFYTALRIFILDSMAYENIEKQLNAVRPDIVEILPGAMPKVIRKVCRKVRQPVIASGLISDKEDIMVALAAGAIAVSSTNQEVWMM</sequence>
<dbReference type="SUPFAM" id="SSF110391">
    <property type="entry name" value="GlpP-like"/>
    <property type="match status" value="1"/>
</dbReference>
<dbReference type="Gene3D" id="3.20.20.70">
    <property type="entry name" value="Aldolase class I"/>
    <property type="match status" value="1"/>
</dbReference>
<dbReference type="GO" id="GO:0006355">
    <property type="term" value="P:regulation of DNA-templated transcription"/>
    <property type="evidence" value="ECO:0007669"/>
    <property type="project" value="InterPro"/>
</dbReference>
<dbReference type="Proteomes" id="UP000515860">
    <property type="component" value="Chromosome"/>
</dbReference>
<dbReference type="InterPro" id="IPR006699">
    <property type="entry name" value="GlpP"/>
</dbReference>
<keyword evidence="2" id="KW-1185">Reference proteome</keyword>
<dbReference type="EMBL" id="CP060635">
    <property type="protein sequence ID" value="QNM07148.1"/>
    <property type="molecule type" value="Genomic_DNA"/>
</dbReference>
<evidence type="ECO:0000313" key="1">
    <source>
        <dbReference type="EMBL" id="QNM07148.1"/>
    </source>
</evidence>
<protein>
    <submittedName>
        <fullName evidence="1">Glycerol-3-phosphate responsive antiterminator</fullName>
    </submittedName>
</protein>
<reference evidence="1 2" key="1">
    <citation type="submission" date="2020-08" db="EMBL/GenBank/DDBJ databases">
        <authorList>
            <person name="Liu C."/>
            <person name="Sun Q."/>
        </authorList>
    </citation>
    <scope>NUCLEOTIDE SEQUENCE [LARGE SCALE GENOMIC DNA]</scope>
    <source>
        <strain evidence="1 2">NSJ-29</strain>
    </source>
</reference>
<dbReference type="KEGG" id="whj:H9Q79_09245"/>
<dbReference type="Pfam" id="PF04309">
    <property type="entry name" value="G3P_antiterm"/>
    <property type="match status" value="1"/>
</dbReference>
<gene>
    <name evidence="1" type="ORF">H9Q79_09245</name>
</gene>
<proteinExistence type="predicted"/>
<dbReference type="InterPro" id="IPR013785">
    <property type="entry name" value="Aldolase_TIM"/>
</dbReference>
<dbReference type="PIRSF" id="PIRSF016897">
    <property type="entry name" value="GlpP"/>
    <property type="match status" value="1"/>
</dbReference>